<gene>
    <name evidence="1" type="primary">Akt1_3</name>
    <name evidence="1" type="ORF">E2C01_035150</name>
</gene>
<keyword evidence="2" id="KW-1185">Reference proteome</keyword>
<keyword evidence="1" id="KW-0418">Kinase</keyword>
<proteinExistence type="predicted"/>
<organism evidence="1 2">
    <name type="scientific">Portunus trituberculatus</name>
    <name type="common">Swimming crab</name>
    <name type="synonym">Neptunus trituberculatus</name>
    <dbReference type="NCBI Taxonomy" id="210409"/>
    <lineage>
        <taxon>Eukaryota</taxon>
        <taxon>Metazoa</taxon>
        <taxon>Ecdysozoa</taxon>
        <taxon>Arthropoda</taxon>
        <taxon>Crustacea</taxon>
        <taxon>Multicrustacea</taxon>
        <taxon>Malacostraca</taxon>
        <taxon>Eumalacostraca</taxon>
        <taxon>Eucarida</taxon>
        <taxon>Decapoda</taxon>
        <taxon>Pleocyemata</taxon>
        <taxon>Brachyura</taxon>
        <taxon>Eubrachyura</taxon>
        <taxon>Portunoidea</taxon>
        <taxon>Portunidae</taxon>
        <taxon>Portuninae</taxon>
        <taxon>Portunus</taxon>
    </lineage>
</organism>
<dbReference type="InterPro" id="IPR011993">
    <property type="entry name" value="PH-like_dom_sf"/>
</dbReference>
<evidence type="ECO:0000313" key="1">
    <source>
        <dbReference type="EMBL" id="MPC41551.1"/>
    </source>
</evidence>
<dbReference type="Proteomes" id="UP000324222">
    <property type="component" value="Unassembled WGS sequence"/>
</dbReference>
<dbReference type="GO" id="GO:0016301">
    <property type="term" value="F:kinase activity"/>
    <property type="evidence" value="ECO:0007669"/>
    <property type="project" value="UniProtKB-KW"/>
</dbReference>
<reference evidence="1 2" key="1">
    <citation type="submission" date="2019-05" db="EMBL/GenBank/DDBJ databases">
        <title>Another draft genome of Portunus trituberculatus and its Hox gene families provides insights of decapod evolution.</title>
        <authorList>
            <person name="Jeong J.-H."/>
            <person name="Song I."/>
            <person name="Kim S."/>
            <person name="Choi T."/>
            <person name="Kim D."/>
            <person name="Ryu S."/>
            <person name="Kim W."/>
        </authorList>
    </citation>
    <scope>NUCLEOTIDE SEQUENCE [LARGE SCALE GENOMIC DNA]</scope>
    <source>
        <tissue evidence="1">Muscle</tissue>
    </source>
</reference>
<name>A0A5B7F3F6_PORTR</name>
<protein>
    <submittedName>
        <fullName evidence="1">RAC-alpha serine/threonine-protein kinase</fullName>
    </submittedName>
</protein>
<dbReference type="OrthoDB" id="63267at2759"/>
<keyword evidence="1" id="KW-0808">Transferase</keyword>
<accession>A0A5B7F3F6</accession>
<evidence type="ECO:0000313" key="2">
    <source>
        <dbReference type="Proteomes" id="UP000324222"/>
    </source>
</evidence>
<sequence>MLGCCEVLGGEFWRLGTYWSVDNSVGGKTEVGVMVIRWMVIVKSKAGYGEKVEQCQILKTERPRPNTFIIRGLHWTTIIERTFNAQSASDREEERLGGGANGLFAQSAKLARTASASLSVSLPVLAHR</sequence>
<dbReference type="Gene3D" id="2.30.29.30">
    <property type="entry name" value="Pleckstrin-homology domain (PH domain)/Phosphotyrosine-binding domain (PTB)"/>
    <property type="match status" value="1"/>
</dbReference>
<dbReference type="EMBL" id="VSRR010005101">
    <property type="protein sequence ID" value="MPC41551.1"/>
    <property type="molecule type" value="Genomic_DNA"/>
</dbReference>
<comment type="caution">
    <text evidence="1">The sequence shown here is derived from an EMBL/GenBank/DDBJ whole genome shotgun (WGS) entry which is preliminary data.</text>
</comment>
<dbReference type="AlphaFoldDB" id="A0A5B7F3F6"/>